<dbReference type="Proteomes" id="UP000324800">
    <property type="component" value="Unassembled WGS sequence"/>
</dbReference>
<dbReference type="GO" id="GO:0008270">
    <property type="term" value="F:zinc ion binding"/>
    <property type="evidence" value="ECO:0007669"/>
    <property type="project" value="UniProtKB-KW"/>
</dbReference>
<dbReference type="InterPro" id="IPR003126">
    <property type="entry name" value="Znf_UBR"/>
</dbReference>
<gene>
    <name evidence="6" type="ORF">EZS28_004832</name>
</gene>
<feature type="domain" description="UBR-type" evidence="5">
    <location>
        <begin position="1"/>
        <end position="63"/>
    </location>
</feature>
<reference evidence="6 7" key="1">
    <citation type="submission" date="2019-03" db="EMBL/GenBank/DDBJ databases">
        <title>Single cell metagenomics reveals metabolic interactions within the superorganism composed of flagellate Streblomastix strix and complex community of Bacteroidetes bacteria on its surface.</title>
        <authorList>
            <person name="Treitli S.C."/>
            <person name="Kolisko M."/>
            <person name="Husnik F."/>
            <person name="Keeling P."/>
            <person name="Hampl V."/>
        </authorList>
    </citation>
    <scope>NUCLEOTIDE SEQUENCE [LARGE SCALE GENOMIC DNA]</scope>
    <source>
        <strain evidence="6">ST1C</strain>
    </source>
</reference>
<evidence type="ECO:0000256" key="4">
    <source>
        <dbReference type="PROSITE-ProRule" id="PRU00508"/>
    </source>
</evidence>
<feature type="zinc finger region" description="UBR-type" evidence="4">
    <location>
        <begin position="1"/>
        <end position="63"/>
    </location>
</feature>
<evidence type="ECO:0000313" key="7">
    <source>
        <dbReference type="Proteomes" id="UP000324800"/>
    </source>
</evidence>
<dbReference type="Pfam" id="PF02207">
    <property type="entry name" value="zf-UBR"/>
    <property type="match status" value="1"/>
</dbReference>
<dbReference type="AlphaFoldDB" id="A0A5J4WZL6"/>
<comment type="caution">
    <text evidence="6">The sequence shown here is derived from an EMBL/GenBank/DDBJ whole genome shotgun (WGS) entry which is preliminary data.</text>
</comment>
<evidence type="ECO:0000259" key="5">
    <source>
        <dbReference type="PROSITE" id="PS51157"/>
    </source>
</evidence>
<protein>
    <recommendedName>
        <fullName evidence="5">UBR-type domain-containing protein</fullName>
    </recommendedName>
</protein>
<keyword evidence="2" id="KW-0863">Zinc-finger</keyword>
<proteinExistence type="predicted"/>
<organism evidence="6 7">
    <name type="scientific">Streblomastix strix</name>
    <dbReference type="NCBI Taxonomy" id="222440"/>
    <lineage>
        <taxon>Eukaryota</taxon>
        <taxon>Metamonada</taxon>
        <taxon>Preaxostyla</taxon>
        <taxon>Oxymonadida</taxon>
        <taxon>Streblomastigidae</taxon>
        <taxon>Streblomastix</taxon>
    </lineage>
</organism>
<keyword evidence="1" id="KW-0479">Metal-binding</keyword>
<evidence type="ECO:0000256" key="2">
    <source>
        <dbReference type="ARBA" id="ARBA00022771"/>
    </source>
</evidence>
<sequence length="179" mass="20181">MQEWYHCRTCGMQGSEGACLGCVKTCHQGHDVYPHGRSTFFCDCSTSRKECKNIPNMCQGSEMSQTFQPSCSCPQCHSDYICLACAWHCHKDHGFQYQQPKKFHCECGSKCKIPYKESSAIPEVKQIVVQYPLLEPPGPMHPPTSLMMYNIPRALPEHGDTMSIITAYPSITSLDISFM</sequence>
<evidence type="ECO:0000256" key="1">
    <source>
        <dbReference type="ARBA" id="ARBA00022723"/>
    </source>
</evidence>
<dbReference type="EMBL" id="SNRW01000710">
    <property type="protein sequence ID" value="KAA6399639.1"/>
    <property type="molecule type" value="Genomic_DNA"/>
</dbReference>
<evidence type="ECO:0000256" key="3">
    <source>
        <dbReference type="ARBA" id="ARBA00022833"/>
    </source>
</evidence>
<evidence type="ECO:0000313" key="6">
    <source>
        <dbReference type="EMBL" id="KAA6399639.1"/>
    </source>
</evidence>
<name>A0A5J4WZL6_9EUKA</name>
<dbReference type="PROSITE" id="PS51157">
    <property type="entry name" value="ZF_UBR"/>
    <property type="match status" value="1"/>
</dbReference>
<keyword evidence="3" id="KW-0862">Zinc</keyword>
<dbReference type="SMART" id="SM00396">
    <property type="entry name" value="ZnF_UBR1"/>
    <property type="match status" value="1"/>
</dbReference>
<accession>A0A5J4WZL6</accession>